<gene>
    <name evidence="2" type="ORF">BSTOLATCC_MIC34703</name>
</gene>
<evidence type="ECO:0000313" key="2">
    <source>
        <dbReference type="EMBL" id="CAG9323663.1"/>
    </source>
</evidence>
<dbReference type="EMBL" id="CAJZBQ010000035">
    <property type="protein sequence ID" value="CAG9323663.1"/>
    <property type="molecule type" value="Genomic_DNA"/>
</dbReference>
<sequence>MSISARKSAIATWLIHIIVLRSLLEILFIFLYFMINMYAAISSVYQIKSWENSSNLQKNSSLAKGFTIKNLLNY</sequence>
<accession>A0AAU9JBQ7</accession>
<evidence type="ECO:0000256" key="1">
    <source>
        <dbReference type="SAM" id="Phobius"/>
    </source>
</evidence>
<feature type="transmembrane region" description="Helical" evidence="1">
    <location>
        <begin position="12"/>
        <end position="35"/>
    </location>
</feature>
<evidence type="ECO:0000313" key="3">
    <source>
        <dbReference type="Proteomes" id="UP001162131"/>
    </source>
</evidence>
<keyword evidence="1" id="KW-0472">Membrane</keyword>
<evidence type="ECO:0008006" key="4">
    <source>
        <dbReference type="Google" id="ProtNLM"/>
    </source>
</evidence>
<reference evidence="2" key="1">
    <citation type="submission" date="2021-09" db="EMBL/GenBank/DDBJ databases">
        <authorList>
            <consortium name="AG Swart"/>
            <person name="Singh M."/>
            <person name="Singh A."/>
            <person name="Seah K."/>
            <person name="Emmerich C."/>
        </authorList>
    </citation>
    <scope>NUCLEOTIDE SEQUENCE</scope>
    <source>
        <strain evidence="2">ATCC30299</strain>
    </source>
</reference>
<keyword evidence="1" id="KW-0812">Transmembrane</keyword>
<proteinExistence type="predicted"/>
<dbReference type="Proteomes" id="UP001162131">
    <property type="component" value="Unassembled WGS sequence"/>
</dbReference>
<keyword evidence="3" id="KW-1185">Reference proteome</keyword>
<keyword evidence="1" id="KW-1133">Transmembrane helix</keyword>
<comment type="caution">
    <text evidence="2">The sequence shown here is derived from an EMBL/GenBank/DDBJ whole genome shotgun (WGS) entry which is preliminary data.</text>
</comment>
<name>A0AAU9JBQ7_9CILI</name>
<dbReference type="AlphaFoldDB" id="A0AAU9JBQ7"/>
<protein>
    <recommendedName>
        <fullName evidence="4">ATP synthase F0 subunit 8</fullName>
    </recommendedName>
</protein>
<organism evidence="2 3">
    <name type="scientific">Blepharisma stoltei</name>
    <dbReference type="NCBI Taxonomy" id="1481888"/>
    <lineage>
        <taxon>Eukaryota</taxon>
        <taxon>Sar</taxon>
        <taxon>Alveolata</taxon>
        <taxon>Ciliophora</taxon>
        <taxon>Postciliodesmatophora</taxon>
        <taxon>Heterotrichea</taxon>
        <taxon>Heterotrichida</taxon>
        <taxon>Blepharismidae</taxon>
        <taxon>Blepharisma</taxon>
    </lineage>
</organism>